<sequence length="288" mass="31521">MSSVLKGVRCPVAVALVALIVILSSQRCLSFGLGKVFSRFGSSSPSLSVPGIGEKNKITEQVQTAKKELIETISNTNNGKESSLDTQIRVLGLIDYLETNAPVSESLLTDKTESDAIDGVWYLQYTQPSEPEGVDMENDIKPWTPEETAITKEFEKSIQVKNSGSVSFLGLLNVDTSKRLTTQTIGVEKKLFANAVEQDFGTIEVKGFFEIDSVPNRIIASFENGTLTLKSGFVIDFSFLFALRSYLNGGLKAGGWLETTYIDKDIRIGRGNRGSLFILSRDEDTIVP</sequence>
<keyword evidence="5" id="KW-1185">Reference proteome</keyword>
<evidence type="ECO:0000313" key="5">
    <source>
        <dbReference type="Proteomes" id="UP000291116"/>
    </source>
</evidence>
<evidence type="ECO:0000256" key="2">
    <source>
        <dbReference type="ARBA" id="ARBA00022640"/>
    </source>
</evidence>
<proteinExistence type="predicted"/>
<protein>
    <recommendedName>
        <fullName evidence="3">Plastid lipid-associated protein/fibrillin conserved domain-containing protein</fullName>
    </recommendedName>
</protein>
<comment type="subcellular location">
    <subcellularLocation>
        <location evidence="1">Plastid</location>
    </subcellularLocation>
</comment>
<evidence type="ECO:0000259" key="3">
    <source>
        <dbReference type="Pfam" id="PF04755"/>
    </source>
</evidence>
<dbReference type="Proteomes" id="UP000291116">
    <property type="component" value="Unassembled WGS sequence"/>
</dbReference>
<evidence type="ECO:0000313" key="4">
    <source>
        <dbReference type="EMBL" id="VEU37095.1"/>
    </source>
</evidence>
<dbReference type="GO" id="GO:0009536">
    <property type="term" value="C:plastid"/>
    <property type="evidence" value="ECO:0007669"/>
    <property type="project" value="UniProtKB-SubCell"/>
</dbReference>
<dbReference type="OrthoDB" id="201321at2759"/>
<dbReference type="InterPro" id="IPR006843">
    <property type="entry name" value="PAP/fibrillin_dom"/>
</dbReference>
<gene>
    <name evidence="4" type="ORF">PSNMU_V1.4_AUG-EV-PASAV3_0039710</name>
</gene>
<dbReference type="PANTHER" id="PTHR31906">
    <property type="entry name" value="PLASTID-LIPID-ASSOCIATED PROTEIN 4, CHLOROPLASTIC-RELATED"/>
    <property type="match status" value="1"/>
</dbReference>
<dbReference type="AlphaFoldDB" id="A0A448Z527"/>
<accession>A0A448Z527</accession>
<reference evidence="4 5" key="1">
    <citation type="submission" date="2019-01" db="EMBL/GenBank/DDBJ databases">
        <authorList>
            <person name="Ferrante I. M."/>
        </authorList>
    </citation>
    <scope>NUCLEOTIDE SEQUENCE [LARGE SCALE GENOMIC DNA]</scope>
    <source>
        <strain evidence="4 5">B856</strain>
    </source>
</reference>
<name>A0A448Z527_9STRA</name>
<organism evidence="4 5">
    <name type="scientific">Pseudo-nitzschia multistriata</name>
    <dbReference type="NCBI Taxonomy" id="183589"/>
    <lineage>
        <taxon>Eukaryota</taxon>
        <taxon>Sar</taxon>
        <taxon>Stramenopiles</taxon>
        <taxon>Ochrophyta</taxon>
        <taxon>Bacillariophyta</taxon>
        <taxon>Bacillariophyceae</taxon>
        <taxon>Bacillariophycidae</taxon>
        <taxon>Bacillariales</taxon>
        <taxon>Bacillariaceae</taxon>
        <taxon>Pseudo-nitzschia</taxon>
    </lineage>
</organism>
<keyword evidence="2" id="KW-0934">Plastid</keyword>
<dbReference type="EMBL" id="CAACVS010000114">
    <property type="protein sequence ID" value="VEU37095.1"/>
    <property type="molecule type" value="Genomic_DNA"/>
</dbReference>
<dbReference type="InterPro" id="IPR039633">
    <property type="entry name" value="PAP"/>
</dbReference>
<feature type="domain" description="Plastid lipid-associated protein/fibrillin conserved" evidence="3">
    <location>
        <begin position="64"/>
        <end position="280"/>
    </location>
</feature>
<dbReference type="Pfam" id="PF04755">
    <property type="entry name" value="PAP_fibrillin"/>
    <property type="match status" value="1"/>
</dbReference>
<evidence type="ECO:0000256" key="1">
    <source>
        <dbReference type="ARBA" id="ARBA00004474"/>
    </source>
</evidence>